<evidence type="ECO:0000313" key="1">
    <source>
        <dbReference type="EMBL" id="JAD73582.1"/>
    </source>
</evidence>
<proteinExistence type="predicted"/>
<reference evidence="1" key="1">
    <citation type="submission" date="2014-09" db="EMBL/GenBank/DDBJ databases">
        <authorList>
            <person name="Magalhaes I.L.F."/>
            <person name="Oliveira U."/>
            <person name="Santos F.R."/>
            <person name="Vidigal T.H.D.A."/>
            <person name="Brescovit A.D."/>
            <person name="Santos A.J."/>
        </authorList>
    </citation>
    <scope>NUCLEOTIDE SEQUENCE</scope>
    <source>
        <tissue evidence="1">Shoot tissue taken approximately 20 cm above the soil surface</tissue>
    </source>
</reference>
<accession>A0A0A9CQ23</accession>
<protein>
    <submittedName>
        <fullName evidence="1">Uncharacterized protein</fullName>
    </submittedName>
</protein>
<sequence>MGTLPDSRELMDSYRLAYQHNKILYSHQLALYCIVAI</sequence>
<reference evidence="1" key="2">
    <citation type="journal article" date="2015" name="Data Brief">
        <title>Shoot transcriptome of the giant reed, Arundo donax.</title>
        <authorList>
            <person name="Barrero R.A."/>
            <person name="Guerrero F.D."/>
            <person name="Moolhuijzen P."/>
            <person name="Goolsby J.A."/>
            <person name="Tidwell J."/>
            <person name="Bellgard S.E."/>
            <person name="Bellgard M.I."/>
        </authorList>
    </citation>
    <scope>NUCLEOTIDE SEQUENCE</scope>
    <source>
        <tissue evidence="1">Shoot tissue taken approximately 20 cm above the soil surface</tissue>
    </source>
</reference>
<organism evidence="1">
    <name type="scientific">Arundo donax</name>
    <name type="common">Giant reed</name>
    <name type="synonym">Donax arundinaceus</name>
    <dbReference type="NCBI Taxonomy" id="35708"/>
    <lineage>
        <taxon>Eukaryota</taxon>
        <taxon>Viridiplantae</taxon>
        <taxon>Streptophyta</taxon>
        <taxon>Embryophyta</taxon>
        <taxon>Tracheophyta</taxon>
        <taxon>Spermatophyta</taxon>
        <taxon>Magnoliopsida</taxon>
        <taxon>Liliopsida</taxon>
        <taxon>Poales</taxon>
        <taxon>Poaceae</taxon>
        <taxon>PACMAD clade</taxon>
        <taxon>Arundinoideae</taxon>
        <taxon>Arundineae</taxon>
        <taxon>Arundo</taxon>
    </lineage>
</organism>
<dbReference type="AlphaFoldDB" id="A0A0A9CQ23"/>
<dbReference type="EMBL" id="GBRH01224313">
    <property type="protein sequence ID" value="JAD73582.1"/>
    <property type="molecule type" value="Transcribed_RNA"/>
</dbReference>
<name>A0A0A9CQ23_ARUDO</name>